<keyword evidence="2" id="KW-1185">Reference proteome</keyword>
<sequence length="74" mass="8567">MNRPRGHKGTIFVSMIVDQPGTAEVDKFWHVAPRKRQILALDNERGGETFDFPWELTVLITIARFQVDVKLIEM</sequence>
<proteinExistence type="predicted"/>
<dbReference type="EMBL" id="JAWNGG020000149">
    <property type="protein sequence ID" value="KAK9299431.1"/>
    <property type="molecule type" value="Genomic_DNA"/>
</dbReference>
<gene>
    <name evidence="1" type="ORF">QLX08_007548</name>
</gene>
<organism evidence="1 2">
    <name type="scientific">Tetragonisca angustula</name>
    <dbReference type="NCBI Taxonomy" id="166442"/>
    <lineage>
        <taxon>Eukaryota</taxon>
        <taxon>Metazoa</taxon>
        <taxon>Ecdysozoa</taxon>
        <taxon>Arthropoda</taxon>
        <taxon>Hexapoda</taxon>
        <taxon>Insecta</taxon>
        <taxon>Pterygota</taxon>
        <taxon>Neoptera</taxon>
        <taxon>Endopterygota</taxon>
        <taxon>Hymenoptera</taxon>
        <taxon>Apocrita</taxon>
        <taxon>Aculeata</taxon>
        <taxon>Apoidea</taxon>
        <taxon>Anthophila</taxon>
        <taxon>Apidae</taxon>
        <taxon>Tetragonisca</taxon>
    </lineage>
</organism>
<name>A0AAW0ZPW5_9HYME</name>
<dbReference type="AlphaFoldDB" id="A0AAW0ZPW5"/>
<comment type="caution">
    <text evidence="1">The sequence shown here is derived from an EMBL/GenBank/DDBJ whole genome shotgun (WGS) entry which is preliminary data.</text>
</comment>
<reference evidence="1 2" key="1">
    <citation type="submission" date="2024-05" db="EMBL/GenBank/DDBJ databases">
        <title>The nuclear and mitochondrial genome assemblies of Tetragonisca angustula (Apidae: Meliponini), a tiny yet remarkable pollinator in the Neotropics.</title>
        <authorList>
            <person name="Ferrari R."/>
            <person name="Ricardo P.C."/>
            <person name="Dias F.C."/>
            <person name="Araujo N.S."/>
            <person name="Soares D.O."/>
            <person name="Zhou Q.-S."/>
            <person name="Zhu C.-D."/>
            <person name="Coutinho L."/>
            <person name="Airas M.C."/>
            <person name="Batista T.M."/>
        </authorList>
    </citation>
    <scope>NUCLEOTIDE SEQUENCE [LARGE SCALE GENOMIC DNA]</scope>
    <source>
        <strain evidence="1">ASF017062</strain>
        <tissue evidence="1">Abdomen</tissue>
    </source>
</reference>
<dbReference type="Proteomes" id="UP001432146">
    <property type="component" value="Unassembled WGS sequence"/>
</dbReference>
<accession>A0AAW0ZPW5</accession>
<evidence type="ECO:0000313" key="2">
    <source>
        <dbReference type="Proteomes" id="UP001432146"/>
    </source>
</evidence>
<evidence type="ECO:0000313" key="1">
    <source>
        <dbReference type="EMBL" id="KAK9299431.1"/>
    </source>
</evidence>
<protein>
    <submittedName>
        <fullName evidence="1">Uncharacterized protein</fullName>
    </submittedName>
</protein>